<dbReference type="AlphaFoldDB" id="F4C8B7"/>
<evidence type="ECO:0000313" key="3">
    <source>
        <dbReference type="EMBL" id="ADZ80191.1"/>
    </source>
</evidence>
<dbReference type="eggNOG" id="COG0589">
    <property type="taxonomic scope" value="Bacteria"/>
</dbReference>
<protein>
    <submittedName>
        <fullName evidence="3">UspA domain-containing protein</fullName>
    </submittedName>
</protein>
<name>F4C8B7_SPHS2</name>
<evidence type="ECO:0000256" key="1">
    <source>
        <dbReference type="ARBA" id="ARBA00008791"/>
    </source>
</evidence>
<dbReference type="STRING" id="743722.Sph21_3654"/>
<proteinExistence type="inferred from homology"/>
<dbReference type="HOGENOM" id="CLU_049301_2_4_10"/>
<dbReference type="Pfam" id="PF00582">
    <property type="entry name" value="Usp"/>
    <property type="match status" value="1"/>
</dbReference>
<dbReference type="PANTHER" id="PTHR46268:SF6">
    <property type="entry name" value="UNIVERSAL STRESS PROTEIN UP12"/>
    <property type="match status" value="1"/>
</dbReference>
<accession>F4C8B7</accession>
<dbReference type="InterPro" id="IPR006016">
    <property type="entry name" value="UspA"/>
</dbReference>
<dbReference type="KEGG" id="shg:Sph21_3654"/>
<feature type="domain" description="UspA" evidence="2">
    <location>
        <begin position="2"/>
        <end position="148"/>
    </location>
</feature>
<reference evidence="3" key="1">
    <citation type="submission" date="2011-03" db="EMBL/GenBank/DDBJ databases">
        <title>Complete sequence of Sphingobacterium sp. 21.</title>
        <authorList>
            <consortium name="US DOE Joint Genome Institute"/>
            <person name="Lucas S."/>
            <person name="Copeland A."/>
            <person name="Lapidus A."/>
            <person name="Cheng J.-F."/>
            <person name="Goodwin L."/>
            <person name="Pitluck S."/>
            <person name="Davenport K."/>
            <person name="Detter J.C."/>
            <person name="Han C."/>
            <person name="Tapia R."/>
            <person name="Land M."/>
            <person name="Hauser L."/>
            <person name="Kyrpides N."/>
            <person name="Ivanova N."/>
            <person name="Ovchinnikova G."/>
            <person name="Pagani I."/>
            <person name="Siebers A.K."/>
            <person name="Allgaier M."/>
            <person name="Thelen M.P."/>
            <person name="Hugenholtz P."/>
            <person name="Woyke T."/>
        </authorList>
    </citation>
    <scope>NUCLEOTIDE SEQUENCE</scope>
    <source>
        <strain evidence="3">21</strain>
    </source>
</reference>
<evidence type="ECO:0000259" key="2">
    <source>
        <dbReference type="Pfam" id="PF00582"/>
    </source>
</evidence>
<dbReference type="CDD" id="cd00293">
    <property type="entry name" value="USP-like"/>
    <property type="match status" value="1"/>
</dbReference>
<dbReference type="SUPFAM" id="SSF52402">
    <property type="entry name" value="Adenine nucleotide alpha hydrolases-like"/>
    <property type="match status" value="2"/>
</dbReference>
<dbReference type="Gene3D" id="3.40.50.12370">
    <property type="match status" value="1"/>
</dbReference>
<dbReference type="PANTHER" id="PTHR46268">
    <property type="entry name" value="STRESS RESPONSE PROTEIN NHAX"/>
    <property type="match status" value="1"/>
</dbReference>
<dbReference type="PATRIC" id="fig|743722.3.peg.3908"/>
<gene>
    <name evidence="3" type="ordered locus">Sph21_3654</name>
</gene>
<organism evidence="3">
    <name type="scientific">Sphingobacterium sp. (strain 21)</name>
    <dbReference type="NCBI Taxonomy" id="743722"/>
    <lineage>
        <taxon>Bacteria</taxon>
        <taxon>Pseudomonadati</taxon>
        <taxon>Bacteroidota</taxon>
        <taxon>Sphingobacteriia</taxon>
        <taxon>Sphingobacteriales</taxon>
        <taxon>Sphingobacteriaceae</taxon>
        <taxon>Sphingobacterium</taxon>
    </lineage>
</organism>
<comment type="similarity">
    <text evidence="1">Belongs to the universal stress protein A family.</text>
</comment>
<sequence length="281" mass="31921">MKILVPTDFSINSLAGIHFAIHLANQTDAEIHLQFIYVNHLAKVFAVKEDPVVQTSLTEDMEQSAYQVKLEEFVLGIYNEMGIQPKRFSVEVIRGVRADSALLNYCAKTSGIDYICMSTKGADKIDRLFGTNTGNLVTKSDVPVIVVPLDYAIQPFTKIVYASDLQDFDAEIERVVNFSSALKTPIEVLHFVPDLALIPDKYNQQEVEKKYNYGITFHFEKTNPVHTLLKNLRDQLVRMKPSILVLFTKRHRSFFHKLFLSDLAEDLAFHAVVPMLVINKT</sequence>
<dbReference type="EMBL" id="CP002584">
    <property type="protein sequence ID" value="ADZ80191.1"/>
    <property type="molecule type" value="Genomic_DNA"/>
</dbReference>
<dbReference type="OrthoDB" id="9788959at2"/>